<accession>A0A0D9V9J2</accession>
<evidence type="ECO:0000313" key="2">
    <source>
        <dbReference type="EnsemblPlants" id="LPERR01G36320.1"/>
    </source>
</evidence>
<dbReference type="Gramene" id="LPERR01G36320.1">
    <property type="protein sequence ID" value="LPERR01G36320.1"/>
    <property type="gene ID" value="LPERR01G36320"/>
</dbReference>
<reference evidence="2 3" key="1">
    <citation type="submission" date="2012-08" db="EMBL/GenBank/DDBJ databases">
        <title>Oryza genome evolution.</title>
        <authorList>
            <person name="Wing R.A."/>
        </authorList>
    </citation>
    <scope>NUCLEOTIDE SEQUENCE</scope>
</reference>
<dbReference type="InterPro" id="IPR057188">
    <property type="entry name" value="DUF7866"/>
</dbReference>
<evidence type="ECO:0000259" key="1">
    <source>
        <dbReference type="Pfam" id="PF25268"/>
    </source>
</evidence>
<evidence type="ECO:0000313" key="3">
    <source>
        <dbReference type="Proteomes" id="UP000032180"/>
    </source>
</evidence>
<reference evidence="2" key="3">
    <citation type="submission" date="2015-04" db="UniProtKB">
        <authorList>
            <consortium name="EnsemblPlants"/>
        </authorList>
    </citation>
    <scope>IDENTIFICATION</scope>
</reference>
<name>A0A0D9V9J2_9ORYZ</name>
<reference evidence="3" key="2">
    <citation type="submission" date="2013-12" db="EMBL/GenBank/DDBJ databases">
        <authorList>
            <person name="Yu Y."/>
            <person name="Lee S."/>
            <person name="de Baynast K."/>
            <person name="Wissotski M."/>
            <person name="Liu L."/>
            <person name="Talag J."/>
            <person name="Goicoechea J."/>
            <person name="Angelova A."/>
            <person name="Jetty R."/>
            <person name="Kudrna D."/>
            <person name="Golser W."/>
            <person name="Rivera L."/>
            <person name="Zhang J."/>
            <person name="Wing R."/>
        </authorList>
    </citation>
    <scope>NUCLEOTIDE SEQUENCE</scope>
</reference>
<proteinExistence type="predicted"/>
<dbReference type="Proteomes" id="UP000032180">
    <property type="component" value="Chromosome 1"/>
</dbReference>
<dbReference type="Pfam" id="PF25268">
    <property type="entry name" value="DUF7866"/>
    <property type="match status" value="1"/>
</dbReference>
<protein>
    <recommendedName>
        <fullName evidence="1">DUF7866 domain-containing protein</fullName>
    </recommendedName>
</protein>
<dbReference type="STRING" id="77586.A0A0D9V9J2"/>
<dbReference type="PANTHER" id="PTHR33786:SF2">
    <property type="entry name" value="UBIQUITIN CARBOXYL-TERMINAL HYDROLASE"/>
    <property type="match status" value="1"/>
</dbReference>
<dbReference type="AlphaFoldDB" id="A0A0D9V9J2"/>
<sequence>MCIASPKSQSRFRLSSKAPFSLHFTPASSSTFHQLASSSTTPQIQIPNFKAIANSQSNPQTLASPPAMPTPTFLFILLLLFLAATFSNCSATSPVGAEREEEVEMVPMMGAEAGGGGFSAMVLNETRRRLGSFQLCAPCTCCVRSRGECQLSPCCYAINCNIPNRPFGFCSFTPKSCDCLGCSL</sequence>
<dbReference type="PANTHER" id="PTHR33786">
    <property type="entry name" value="UBIQUITIN CARBOXYL-TERMINAL HYDROLASE"/>
    <property type="match status" value="1"/>
</dbReference>
<dbReference type="EnsemblPlants" id="LPERR01G36320.1">
    <property type="protein sequence ID" value="LPERR01G36320.1"/>
    <property type="gene ID" value="LPERR01G36320"/>
</dbReference>
<feature type="domain" description="DUF7866" evidence="1">
    <location>
        <begin position="132"/>
        <end position="183"/>
    </location>
</feature>
<organism evidence="2 3">
    <name type="scientific">Leersia perrieri</name>
    <dbReference type="NCBI Taxonomy" id="77586"/>
    <lineage>
        <taxon>Eukaryota</taxon>
        <taxon>Viridiplantae</taxon>
        <taxon>Streptophyta</taxon>
        <taxon>Embryophyta</taxon>
        <taxon>Tracheophyta</taxon>
        <taxon>Spermatophyta</taxon>
        <taxon>Magnoliopsida</taxon>
        <taxon>Liliopsida</taxon>
        <taxon>Poales</taxon>
        <taxon>Poaceae</taxon>
        <taxon>BOP clade</taxon>
        <taxon>Oryzoideae</taxon>
        <taxon>Oryzeae</taxon>
        <taxon>Oryzinae</taxon>
        <taxon>Leersia</taxon>
    </lineage>
</organism>
<dbReference type="HOGENOM" id="CLU_1470234_0_0_1"/>
<dbReference type="eggNOG" id="ENOG502S5VF">
    <property type="taxonomic scope" value="Eukaryota"/>
</dbReference>
<keyword evidence="3" id="KW-1185">Reference proteome</keyword>